<name>A0A2T3AQA6_AMORE</name>
<dbReference type="GO" id="GO:0016740">
    <property type="term" value="F:transferase activity"/>
    <property type="evidence" value="ECO:0007669"/>
    <property type="project" value="UniProtKB-KW"/>
</dbReference>
<evidence type="ECO:0000313" key="7">
    <source>
        <dbReference type="Proteomes" id="UP000241818"/>
    </source>
</evidence>
<dbReference type="SUPFAM" id="SSF53335">
    <property type="entry name" value="S-adenosyl-L-methionine-dependent methyltransferases"/>
    <property type="match status" value="1"/>
</dbReference>
<dbReference type="InParanoid" id="A0A2T3AQA6"/>
<evidence type="ECO:0000256" key="4">
    <source>
        <dbReference type="ARBA" id="ARBA00038314"/>
    </source>
</evidence>
<evidence type="ECO:0000256" key="1">
    <source>
        <dbReference type="ARBA" id="ARBA00005179"/>
    </source>
</evidence>
<dbReference type="OrthoDB" id="2094832at2759"/>
<dbReference type="InterPro" id="IPR029063">
    <property type="entry name" value="SAM-dependent_MTases_sf"/>
</dbReference>
<dbReference type="PANTHER" id="PTHR35897">
    <property type="entry name" value="METHYLTRANSFERASE AUSD"/>
    <property type="match status" value="1"/>
</dbReference>
<dbReference type="AlphaFoldDB" id="A0A2T3AQA6"/>
<dbReference type="InterPro" id="IPR051654">
    <property type="entry name" value="Meroterpenoid_MTases"/>
</dbReference>
<evidence type="ECO:0000256" key="3">
    <source>
        <dbReference type="ARBA" id="ARBA00022691"/>
    </source>
</evidence>
<keyword evidence="7" id="KW-1185">Reference proteome</keyword>
<keyword evidence="3" id="KW-0949">S-adenosyl-L-methionine</keyword>
<gene>
    <name evidence="6" type="ORF">M430DRAFT_129743</name>
</gene>
<keyword evidence="2" id="KW-0808">Transferase</keyword>
<dbReference type="PANTHER" id="PTHR35897:SF1">
    <property type="entry name" value="METHYLTRANSFERASE AUSD"/>
    <property type="match status" value="1"/>
</dbReference>
<dbReference type="Pfam" id="PF13649">
    <property type="entry name" value="Methyltransf_25"/>
    <property type="match status" value="1"/>
</dbReference>
<organism evidence="6 7">
    <name type="scientific">Amorphotheca resinae ATCC 22711</name>
    <dbReference type="NCBI Taxonomy" id="857342"/>
    <lineage>
        <taxon>Eukaryota</taxon>
        <taxon>Fungi</taxon>
        <taxon>Dikarya</taxon>
        <taxon>Ascomycota</taxon>
        <taxon>Pezizomycotina</taxon>
        <taxon>Leotiomycetes</taxon>
        <taxon>Helotiales</taxon>
        <taxon>Amorphothecaceae</taxon>
        <taxon>Amorphotheca</taxon>
    </lineage>
</organism>
<evidence type="ECO:0000256" key="2">
    <source>
        <dbReference type="ARBA" id="ARBA00022679"/>
    </source>
</evidence>
<dbReference type="CDD" id="cd02440">
    <property type="entry name" value="AdoMet_MTases"/>
    <property type="match status" value="1"/>
</dbReference>
<dbReference type="RefSeq" id="XP_024716841.1">
    <property type="nucleotide sequence ID" value="XM_024862110.1"/>
</dbReference>
<sequence>MAATHAISKPTRHNQWYDEDLTEVNPQIRSLLETYSKVPPERVVPHVNAIRERGFAANPYPCIGHYRFLTLTLLTHPLYDTIRKRLIEDPSTRYLDLGCCFGQDLRELVSEGVPSEQLTGLDIEAPLMELGYEFFLDRETLKSKFLVADIFKGAEQGEPWTSLEKEKADIIHCSAFFHLFPLPDQIRAAKNVARLVRPNGIIVGRQSGSVKPGEVPAIAEGSTSFRHDISSLQSMWDEVGRATDTEWKVSGTLDTVGMIAKKNAVEDENSRRLLFTITRVR</sequence>
<dbReference type="EMBL" id="KZ679019">
    <property type="protein sequence ID" value="PSS07185.1"/>
    <property type="molecule type" value="Genomic_DNA"/>
</dbReference>
<proteinExistence type="inferred from homology"/>
<feature type="domain" description="Methyltransferase" evidence="5">
    <location>
        <begin position="95"/>
        <end position="200"/>
    </location>
</feature>
<accession>A0A2T3AQA6</accession>
<dbReference type="InterPro" id="IPR041698">
    <property type="entry name" value="Methyltransf_25"/>
</dbReference>
<evidence type="ECO:0000259" key="5">
    <source>
        <dbReference type="Pfam" id="PF13649"/>
    </source>
</evidence>
<reference evidence="6 7" key="1">
    <citation type="journal article" date="2018" name="New Phytol.">
        <title>Comparative genomics and transcriptomics depict ericoid mycorrhizal fungi as versatile saprotrophs and plant mutualists.</title>
        <authorList>
            <person name="Martino E."/>
            <person name="Morin E."/>
            <person name="Grelet G.A."/>
            <person name="Kuo A."/>
            <person name="Kohler A."/>
            <person name="Daghino S."/>
            <person name="Barry K.W."/>
            <person name="Cichocki N."/>
            <person name="Clum A."/>
            <person name="Dockter R.B."/>
            <person name="Hainaut M."/>
            <person name="Kuo R.C."/>
            <person name="LaButti K."/>
            <person name="Lindahl B.D."/>
            <person name="Lindquist E.A."/>
            <person name="Lipzen A."/>
            <person name="Khouja H.R."/>
            <person name="Magnuson J."/>
            <person name="Murat C."/>
            <person name="Ohm R.A."/>
            <person name="Singer S.W."/>
            <person name="Spatafora J.W."/>
            <person name="Wang M."/>
            <person name="Veneault-Fourrey C."/>
            <person name="Henrissat B."/>
            <person name="Grigoriev I.V."/>
            <person name="Martin F.M."/>
            <person name="Perotto S."/>
        </authorList>
    </citation>
    <scope>NUCLEOTIDE SEQUENCE [LARGE SCALE GENOMIC DNA]</scope>
    <source>
        <strain evidence="6 7">ATCC 22711</strain>
    </source>
</reference>
<dbReference type="Proteomes" id="UP000241818">
    <property type="component" value="Unassembled WGS sequence"/>
</dbReference>
<dbReference type="GeneID" id="36570191"/>
<comment type="similarity">
    <text evidence="4">Belongs to the class I-like SAM-binding methyltransferase superfamily.</text>
</comment>
<protein>
    <recommendedName>
        <fullName evidence="5">Methyltransferase domain-containing protein</fullName>
    </recommendedName>
</protein>
<dbReference type="Gene3D" id="3.40.50.150">
    <property type="entry name" value="Vaccinia Virus protein VP39"/>
    <property type="match status" value="1"/>
</dbReference>
<comment type="pathway">
    <text evidence="1">Secondary metabolite biosynthesis.</text>
</comment>
<dbReference type="STRING" id="857342.A0A2T3AQA6"/>
<evidence type="ECO:0000313" key="6">
    <source>
        <dbReference type="EMBL" id="PSS07185.1"/>
    </source>
</evidence>